<gene>
    <name evidence="1" type="ORF">PEPNEM18_01594</name>
</gene>
<evidence type="ECO:0000313" key="2">
    <source>
        <dbReference type="Proteomes" id="UP000586454"/>
    </source>
</evidence>
<dbReference type="RefSeq" id="WP_180500853.1">
    <property type="nucleotide sequence ID" value="NZ_CAIJCS010000028.1"/>
</dbReference>
<accession>A0A6V6Y740</accession>
<organism evidence="1 2">
    <name type="scientific">Aedoeadaptatus nemausensis</name>
    <dbReference type="NCBI Taxonomy" id="2582829"/>
    <lineage>
        <taxon>Bacteria</taxon>
        <taxon>Bacillati</taxon>
        <taxon>Bacillota</taxon>
        <taxon>Tissierellia</taxon>
        <taxon>Tissierellales</taxon>
        <taxon>Peptoniphilaceae</taxon>
        <taxon>Aedoeadaptatus</taxon>
    </lineage>
</organism>
<dbReference type="Pfam" id="PF11148">
    <property type="entry name" value="DUF2922"/>
    <property type="match status" value="1"/>
</dbReference>
<proteinExistence type="predicted"/>
<dbReference type="InterPro" id="IPR021321">
    <property type="entry name" value="DUF2922"/>
</dbReference>
<comment type="caution">
    <text evidence="1">The sequence shown here is derived from an EMBL/GenBank/DDBJ whole genome shotgun (WGS) entry which is preliminary data.</text>
</comment>
<protein>
    <recommendedName>
        <fullName evidence="3">DUF2922 domain-containing protein</fullName>
    </recommendedName>
</protein>
<dbReference type="Proteomes" id="UP000586454">
    <property type="component" value="Unassembled WGS sequence"/>
</dbReference>
<evidence type="ECO:0008006" key="3">
    <source>
        <dbReference type="Google" id="ProtNLM"/>
    </source>
</evidence>
<dbReference type="EMBL" id="CAIJCS010000028">
    <property type="protein sequence ID" value="CAC9935751.1"/>
    <property type="molecule type" value="Genomic_DNA"/>
</dbReference>
<name>A0A6V6Y740_9FIRM</name>
<evidence type="ECO:0000313" key="1">
    <source>
        <dbReference type="EMBL" id="CAC9935751.1"/>
    </source>
</evidence>
<keyword evidence="2" id="KW-1185">Reference proteome</keyword>
<dbReference type="AlphaFoldDB" id="A0A6V6Y740"/>
<reference evidence="1 2" key="1">
    <citation type="submission" date="2020-06" db="EMBL/GenBank/DDBJ databases">
        <authorList>
            <person name="Criscuolo A."/>
        </authorList>
    </citation>
    <scope>NUCLEOTIDE SEQUENCE [LARGE SCALE GENOMIC DNA]</scope>
    <source>
        <strain evidence="1">1804121828</strain>
    </source>
</reference>
<sequence length="73" mass="8096">MKKYLNMAFEDELGKSFTMRVDDPVDDVNADAVDGAAKVIVESGAFRVKGHLKEFVSADLLTINSQRIVDHRA</sequence>